<reference evidence="4 5" key="1">
    <citation type="journal article" date="2006" name="Nature">
        <title>Insights from the genome of the biotrophic fungal plant pathogen Ustilago maydis.</title>
        <authorList>
            <person name="Kamper J."/>
            <person name="Kahmann R."/>
            <person name="Bolker M."/>
            <person name="Ma L.J."/>
            <person name="Brefort T."/>
            <person name="Saville B.J."/>
            <person name="Banuett F."/>
            <person name="Kronstad J.W."/>
            <person name="Gold S.E."/>
            <person name="Muller O."/>
            <person name="Perlin M.H."/>
            <person name="Wosten H.A."/>
            <person name="de Vries R."/>
            <person name="Ruiz-Herrera J."/>
            <person name="Reynaga-Pena C.G."/>
            <person name="Snetselaar K."/>
            <person name="McCann M."/>
            <person name="Perez-Martin J."/>
            <person name="Feldbrugge M."/>
            <person name="Basse C.W."/>
            <person name="Steinberg G."/>
            <person name="Ibeas J.I."/>
            <person name="Holloman W."/>
            <person name="Guzman P."/>
            <person name="Farman M."/>
            <person name="Stajich J.E."/>
            <person name="Sentandreu R."/>
            <person name="Gonzalez-Prieto J.M."/>
            <person name="Kennell J.C."/>
            <person name="Molina L."/>
            <person name="Schirawski J."/>
            <person name="Mendoza-Mendoza A."/>
            <person name="Greilinger D."/>
            <person name="Munch K."/>
            <person name="Rossel N."/>
            <person name="Scherer M."/>
            <person name="Vranes M."/>
            <person name="Ladendorf O."/>
            <person name="Vincon V."/>
            <person name="Fuchs U."/>
            <person name="Sandrock B."/>
            <person name="Meng S."/>
            <person name="Ho E.C."/>
            <person name="Cahill M.J."/>
            <person name="Boyce K.J."/>
            <person name="Klose J."/>
            <person name="Klosterman S.J."/>
            <person name="Deelstra H.J."/>
            <person name="Ortiz-Castellanos L."/>
            <person name="Li W."/>
            <person name="Sanchez-Alonso P."/>
            <person name="Schreier P.H."/>
            <person name="Hauser-Hahn I."/>
            <person name="Vaupel M."/>
            <person name="Koopmann E."/>
            <person name="Friedrich G."/>
            <person name="Voss H."/>
            <person name="Schluter T."/>
            <person name="Margolis J."/>
            <person name="Platt D."/>
            <person name="Swimmer C."/>
            <person name="Gnirke A."/>
            <person name="Chen F."/>
            <person name="Vysotskaia V."/>
            <person name="Mannhaupt G."/>
            <person name="Guldener U."/>
            <person name="Munsterkotter M."/>
            <person name="Haase D."/>
            <person name="Oesterheld M."/>
            <person name="Mewes H.W."/>
            <person name="Mauceli E.W."/>
            <person name="DeCaprio D."/>
            <person name="Wade C.M."/>
            <person name="Butler J."/>
            <person name="Young S."/>
            <person name="Jaffe D.B."/>
            <person name="Calvo S."/>
            <person name="Nusbaum C."/>
            <person name="Galagan J."/>
            <person name="Birren B.W."/>
        </authorList>
    </citation>
    <scope>NUCLEOTIDE SEQUENCE [LARGE SCALE GENOMIC DNA]</scope>
    <source>
        <strain evidence="5">DSM 14603 / FGSC 9021 / UM521</strain>
    </source>
</reference>
<keyword evidence="2" id="KW-0472">Membrane</keyword>
<feature type="domain" description="DUF7719" evidence="3">
    <location>
        <begin position="191"/>
        <end position="257"/>
    </location>
</feature>
<dbReference type="eggNOG" id="KOG3006">
    <property type="taxonomic scope" value="Eukaryota"/>
</dbReference>
<name>A0A0D1E897_MYCMD</name>
<dbReference type="PANTHER" id="PTHR37846">
    <property type="entry name" value="YALI0B21296P"/>
    <property type="match status" value="1"/>
</dbReference>
<feature type="transmembrane region" description="Helical" evidence="2">
    <location>
        <begin position="189"/>
        <end position="208"/>
    </location>
</feature>
<dbReference type="InParanoid" id="A0A0D1E897"/>
<dbReference type="Pfam" id="PF24841">
    <property type="entry name" value="DUF7719"/>
    <property type="match status" value="1"/>
</dbReference>
<evidence type="ECO:0000313" key="5">
    <source>
        <dbReference type="Proteomes" id="UP000000561"/>
    </source>
</evidence>
<feature type="transmembrane region" description="Helical" evidence="2">
    <location>
        <begin position="228"/>
        <end position="251"/>
    </location>
</feature>
<gene>
    <name evidence="4" type="ORF">UMAG_10878</name>
</gene>
<feature type="region of interest" description="Disordered" evidence="1">
    <location>
        <begin position="87"/>
        <end position="107"/>
    </location>
</feature>
<dbReference type="STRING" id="237631.A0A0D1E897"/>
<dbReference type="Proteomes" id="UP000000561">
    <property type="component" value="Chromosome 3"/>
</dbReference>
<dbReference type="VEuPathDB" id="FungiDB:UMAG_10878"/>
<dbReference type="InterPro" id="IPR056136">
    <property type="entry name" value="DUF7719"/>
</dbReference>
<protein>
    <recommendedName>
        <fullName evidence="3">DUF7719 domain-containing protein</fullName>
    </recommendedName>
</protein>
<feature type="region of interest" description="Disordered" evidence="1">
    <location>
        <begin position="1"/>
        <end position="35"/>
    </location>
</feature>
<dbReference type="EMBL" id="CM003142">
    <property type="protein sequence ID" value="KIS70615.1"/>
    <property type="molecule type" value="Genomic_DNA"/>
</dbReference>
<dbReference type="OrthoDB" id="5597489at2759"/>
<sequence>MARLTEIQDDSHSDDASSASSSSRSNRAELTQDEKEQILFKSGIIEKLGLPKDFVTMDQAQVQLDAINSKNKSKHAKSALAMGMVTEDEDDSDDDYGVASDHELDGDDTANRLMQEQQATEMSSQVESMLDLVIWTMPFGFMYTLLDVLVRQQYGETVGFADEAVRLVRALPVLAFFIHFNLTSQHQALVQGLLFVLCSACGCSLIYIVNKSSYDVVVQRVAPLGTLWIFSVVRLDLLPACISLAIVAVFVKQTQLKIVFD</sequence>
<evidence type="ECO:0000256" key="1">
    <source>
        <dbReference type="SAM" id="MobiDB-lite"/>
    </source>
</evidence>
<dbReference type="PANTHER" id="PTHR37846:SF1">
    <property type="entry name" value="DEACETYLASE-LIKE PROTEIN"/>
    <property type="match status" value="1"/>
</dbReference>
<dbReference type="RefSeq" id="XP_011388008.1">
    <property type="nucleotide sequence ID" value="XM_011389706.1"/>
</dbReference>
<keyword evidence="2" id="KW-0812">Transmembrane</keyword>
<evidence type="ECO:0000259" key="3">
    <source>
        <dbReference type="Pfam" id="PF24841"/>
    </source>
</evidence>
<organism evidence="4 5">
    <name type="scientific">Mycosarcoma maydis</name>
    <name type="common">Corn smut fungus</name>
    <name type="synonym">Ustilago maydis</name>
    <dbReference type="NCBI Taxonomy" id="5270"/>
    <lineage>
        <taxon>Eukaryota</taxon>
        <taxon>Fungi</taxon>
        <taxon>Dikarya</taxon>
        <taxon>Basidiomycota</taxon>
        <taxon>Ustilaginomycotina</taxon>
        <taxon>Ustilaginomycetes</taxon>
        <taxon>Ustilaginales</taxon>
        <taxon>Ustilaginaceae</taxon>
        <taxon>Mycosarcoma</taxon>
    </lineage>
</organism>
<accession>A0A0D1E897</accession>
<dbReference type="AlphaFoldDB" id="A0A0D1E897"/>
<feature type="compositionally biased region" description="Acidic residues" evidence="1">
    <location>
        <begin position="87"/>
        <end position="96"/>
    </location>
</feature>
<feature type="compositionally biased region" description="Low complexity" evidence="1">
    <location>
        <begin position="16"/>
        <end position="25"/>
    </location>
</feature>
<keyword evidence="2" id="KW-1133">Transmembrane helix</keyword>
<dbReference type="KEGG" id="uma:UMAG_10878"/>
<feature type="compositionally biased region" description="Basic and acidic residues" evidence="1">
    <location>
        <begin position="26"/>
        <end position="35"/>
    </location>
</feature>
<proteinExistence type="predicted"/>
<evidence type="ECO:0000313" key="4">
    <source>
        <dbReference type="EMBL" id="KIS70615.1"/>
    </source>
</evidence>
<feature type="transmembrane region" description="Helical" evidence="2">
    <location>
        <begin position="132"/>
        <end position="152"/>
    </location>
</feature>
<keyword evidence="5" id="KW-1185">Reference proteome</keyword>
<feature type="transmembrane region" description="Helical" evidence="2">
    <location>
        <begin position="164"/>
        <end position="182"/>
    </location>
</feature>
<dbReference type="GeneID" id="23566848"/>
<evidence type="ECO:0000256" key="2">
    <source>
        <dbReference type="SAM" id="Phobius"/>
    </source>
</evidence>